<dbReference type="EMBL" id="JAVDWU010000011">
    <property type="protein sequence ID" value="MDR7152339.1"/>
    <property type="molecule type" value="Genomic_DNA"/>
</dbReference>
<proteinExistence type="inferred from homology"/>
<sequence length="362" mass="40273">MKKIVTVLGARPQFIKASVVSHAIKKADNLKEVLVHTGQHFDANMSEVFFSELDMCKPDYFLDIHGGTHGAMTGRMLAEVERVLLLEKPDVVLVYGDTNSTLAGALAAVKLHIPVAHVEAGLRSFNMAMPEEVNRILTDRISRWLFAPSDVAVGHLRREGFAAEQIINVGDVMLDVALHHGGLKSTRPGLLEQFEIHPGEYVLATIHRAENTDHPERLRVIVNALLRVAAEIPVVWPLHPRTRAILQQLHDWELLKRRIHITEPLGYLEMIELEKNAGLIATDSGGMQKEAFFHKVPCVTLRDETEWVELVHSGWNILQPPINDVEIAKTMFARIGVKGENVVPYGEGGAARKIVSVLRSVS</sequence>
<dbReference type="EC" id="5.1.3.23" evidence="3"/>
<evidence type="ECO:0000313" key="3">
    <source>
        <dbReference type="EMBL" id="MDR7152339.1"/>
    </source>
</evidence>
<dbReference type="Pfam" id="PF02350">
    <property type="entry name" value="Epimerase_2"/>
    <property type="match status" value="1"/>
</dbReference>
<name>A0ABU1WT30_9BURK</name>
<dbReference type="InterPro" id="IPR029767">
    <property type="entry name" value="WecB-like"/>
</dbReference>
<comment type="similarity">
    <text evidence="1">Belongs to the UDP-N-acetylglucosamine 2-epimerase family.</text>
</comment>
<evidence type="ECO:0000313" key="4">
    <source>
        <dbReference type="Proteomes" id="UP001265700"/>
    </source>
</evidence>
<evidence type="ECO:0000256" key="1">
    <source>
        <dbReference type="RuleBase" id="RU003513"/>
    </source>
</evidence>
<comment type="caution">
    <text evidence="3">The sequence shown here is derived from an EMBL/GenBank/DDBJ whole genome shotgun (WGS) entry which is preliminary data.</text>
</comment>
<dbReference type="GO" id="GO:0016853">
    <property type="term" value="F:isomerase activity"/>
    <property type="evidence" value="ECO:0007669"/>
    <property type="project" value="UniProtKB-KW"/>
</dbReference>
<dbReference type="InterPro" id="IPR003331">
    <property type="entry name" value="UDP_GlcNAc_Epimerase_2_dom"/>
</dbReference>
<evidence type="ECO:0000259" key="2">
    <source>
        <dbReference type="Pfam" id="PF02350"/>
    </source>
</evidence>
<dbReference type="Proteomes" id="UP001265700">
    <property type="component" value="Unassembled WGS sequence"/>
</dbReference>
<dbReference type="PANTHER" id="PTHR43174:SF1">
    <property type="entry name" value="UDP-N-ACETYLGLUCOSAMINE 2-EPIMERASE"/>
    <property type="match status" value="1"/>
</dbReference>
<keyword evidence="4" id="KW-1185">Reference proteome</keyword>
<protein>
    <submittedName>
        <fullName evidence="3">UDP-GlcNAc3NAcA epimerase</fullName>
        <ecNumber evidence="3">5.1.3.23</ecNumber>
    </submittedName>
</protein>
<dbReference type="CDD" id="cd03786">
    <property type="entry name" value="GTB_UDP-GlcNAc_2-Epimerase"/>
    <property type="match status" value="1"/>
</dbReference>
<dbReference type="NCBIfam" id="TIGR00236">
    <property type="entry name" value="wecB"/>
    <property type="match status" value="1"/>
</dbReference>
<keyword evidence="1 3" id="KW-0413">Isomerase</keyword>
<dbReference type="PANTHER" id="PTHR43174">
    <property type="entry name" value="UDP-N-ACETYLGLUCOSAMINE 2-EPIMERASE"/>
    <property type="match status" value="1"/>
</dbReference>
<feature type="domain" description="UDP-N-acetylglucosamine 2-epimerase" evidence="2">
    <location>
        <begin position="23"/>
        <end position="359"/>
    </location>
</feature>
<dbReference type="Gene3D" id="3.40.50.2000">
    <property type="entry name" value="Glycogen Phosphorylase B"/>
    <property type="match status" value="2"/>
</dbReference>
<dbReference type="SUPFAM" id="SSF53756">
    <property type="entry name" value="UDP-Glycosyltransferase/glycogen phosphorylase"/>
    <property type="match status" value="1"/>
</dbReference>
<gene>
    <name evidence="3" type="ORF">J2W49_004315</name>
</gene>
<accession>A0ABU1WT30</accession>
<dbReference type="RefSeq" id="WP_310320939.1">
    <property type="nucleotide sequence ID" value="NZ_JAVDWU010000011.1"/>
</dbReference>
<organism evidence="3 4">
    <name type="scientific">Hydrogenophaga palleronii</name>
    <dbReference type="NCBI Taxonomy" id="65655"/>
    <lineage>
        <taxon>Bacteria</taxon>
        <taxon>Pseudomonadati</taxon>
        <taxon>Pseudomonadota</taxon>
        <taxon>Betaproteobacteria</taxon>
        <taxon>Burkholderiales</taxon>
        <taxon>Comamonadaceae</taxon>
        <taxon>Hydrogenophaga</taxon>
    </lineage>
</organism>
<reference evidence="3 4" key="1">
    <citation type="submission" date="2023-07" db="EMBL/GenBank/DDBJ databases">
        <title>Sorghum-associated microbial communities from plants grown in Nebraska, USA.</title>
        <authorList>
            <person name="Schachtman D."/>
        </authorList>
    </citation>
    <scope>NUCLEOTIDE SEQUENCE [LARGE SCALE GENOMIC DNA]</scope>
    <source>
        <strain evidence="3 4">4249</strain>
    </source>
</reference>